<dbReference type="PATRIC" id="fig|391937.3.peg.627"/>
<keyword evidence="1" id="KW-1133">Transmembrane helix</keyword>
<name>K2MDE8_9HYPH</name>
<dbReference type="EMBL" id="AMRM01000003">
    <property type="protein sequence ID" value="EKF20191.1"/>
    <property type="molecule type" value="Genomic_DNA"/>
</dbReference>
<dbReference type="Pfam" id="PF07330">
    <property type="entry name" value="DUF1467"/>
    <property type="match status" value="1"/>
</dbReference>
<dbReference type="eggNOG" id="COG5454">
    <property type="taxonomic scope" value="Bacteria"/>
</dbReference>
<dbReference type="InterPro" id="IPR009935">
    <property type="entry name" value="DUF1467"/>
</dbReference>
<gene>
    <name evidence="2" type="ORF">NA2_03017</name>
</gene>
<dbReference type="Proteomes" id="UP000006786">
    <property type="component" value="Unassembled WGS sequence"/>
</dbReference>
<proteinExistence type="predicted"/>
<keyword evidence="3" id="KW-1185">Reference proteome</keyword>
<evidence type="ECO:0000313" key="3">
    <source>
        <dbReference type="Proteomes" id="UP000006786"/>
    </source>
</evidence>
<dbReference type="OrthoDB" id="9804637at2"/>
<dbReference type="RefSeq" id="WP_008594050.1">
    <property type="nucleotide sequence ID" value="NZ_AMRM01000003.1"/>
</dbReference>
<evidence type="ECO:0000256" key="1">
    <source>
        <dbReference type="SAM" id="Phobius"/>
    </source>
</evidence>
<reference evidence="2 3" key="1">
    <citation type="journal article" date="2012" name="J. Bacteriol.">
        <title>Genome Sequence of Nitratireductor pacificus Type Strain pht-3B.</title>
        <authorList>
            <person name="Lai Q."/>
            <person name="Li G."/>
            <person name="Shao Z."/>
        </authorList>
    </citation>
    <scope>NUCLEOTIDE SEQUENCE [LARGE SCALE GENOMIC DNA]</scope>
    <source>
        <strain evidence="3">pht-3B</strain>
    </source>
</reference>
<dbReference type="STRING" id="391937.NA2_03017"/>
<comment type="caution">
    <text evidence="2">The sequence shown here is derived from an EMBL/GenBank/DDBJ whole genome shotgun (WGS) entry which is preliminary data.</text>
</comment>
<protein>
    <submittedName>
        <fullName evidence="2">Uncharacterized protein</fullName>
    </submittedName>
</protein>
<organism evidence="2 3">
    <name type="scientific">Nitratireductor pacificus pht-3B</name>
    <dbReference type="NCBI Taxonomy" id="391937"/>
    <lineage>
        <taxon>Bacteria</taxon>
        <taxon>Pseudomonadati</taxon>
        <taxon>Pseudomonadota</taxon>
        <taxon>Alphaproteobacteria</taxon>
        <taxon>Hyphomicrobiales</taxon>
        <taxon>Phyllobacteriaceae</taxon>
        <taxon>Nitratireductor</taxon>
    </lineage>
</organism>
<evidence type="ECO:0000313" key="2">
    <source>
        <dbReference type="EMBL" id="EKF20191.1"/>
    </source>
</evidence>
<accession>K2MDE8</accession>
<dbReference type="AlphaFoldDB" id="K2MDE8"/>
<keyword evidence="1" id="KW-0472">Membrane</keyword>
<feature type="transmembrane region" description="Helical" evidence="1">
    <location>
        <begin position="52"/>
        <end position="70"/>
    </location>
</feature>
<sequence>MGWLSLLAVFFIIWWTVLFAAIPFGLRTQDEDGEVTLGTTESAPRGPHMLRALIRTTIIALIIFGILYFVTRGLGWSFDDIPRIVPTFD</sequence>
<keyword evidence="1" id="KW-0812">Transmembrane</keyword>